<dbReference type="VEuPathDB" id="CryptoDB:ChTU502y2012_409g0475"/>
<accession>A0A0S4TJS7</accession>
<dbReference type="EMBL" id="LN877954">
    <property type="protein sequence ID" value="CUV07562.1"/>
    <property type="molecule type" value="Genomic_DNA"/>
</dbReference>
<name>A0A0S4TJS7_CRYHO</name>
<sequence>MEEKYRNHVSGLYLLCPTIPPRVLSNEQWWEVIKELSGLSHTVPMLEEGFRNSSIIQLEYLITQFIQSNPPALALRWLMNLYSLTNSYVKLSVGRLLEETMLILYRFTGTELQDMDLTKLKHYNIGIEQQQSKQTQLDNDNDFGTKLDGGNILDITSSQAREIQPSHVINSLYIVQTLLRLEILETRKHFPGLIRCLPQLLIHVDTSMRDAANECLLSVLSLGVPGYSLSDQLLNTLIPGVRILLEFDDSFNLERTMQSITVILIQQPKLANTKKQEVLQLIVNISSSLSSSQNFTLKTSGLIESISCLLANSTISQFSSSKKDSELYDSISYISGLTNIQFSSYGLGSYPIQGEYFRIILCSSILKIIDSYTFQKTPTISQLERVWSLILEHLQTHFIRKHVTENFQWLTNNHWVFLWTQILKKVLVIALSYIQDSSYIQNNTLEHTGKVVWTKFEQFLNLIAKISPRISLECILELVSYSESANWIWKLNKEFFELFLRWIFQISLTENFEIPLTSYLSGYVSAILISQYYFPRNNHHNDLLLVENVESILLSSISFIKEKIPIGQSETNDTEFHEALLHNSHFLIGLSNSCSNPLITIGILNHIIYYLVESPEIQIFSDPTNSNEKLFIFNNIFLLIQNLLTNILYLNKYKNNDIDSIATTLVSKLYLLIPIWKSILSNSTIEKIVVVIESLTESCERLQLLMESNESETWTIFDDEKENPVILLFKDLKRWLALLWTTIESFHLYIELLEMLNQNEKSHTENTKLEKFLMKACFSIIECLLPFIPLSWTKFFPETNNDPSASEINPELGSILCSPSSSLEDVGEYLRNSSFSKDTINPPSGTKSNDHMKVFLQTIEKFIFPYIGDQNCFSKSVHISALIMSLKLSVYKQLNKSLFSYINHPPISNRSLAMLISDVASDQILMLDLKVPSEVFPSPNLSNINEIKKYNNISIALFSNNDILSLPEYNSYITTKNDYNITSSLGLMESMLPYSEFASLINQKMVTSNQQLEVHFRKETAQLLSNIISESHFLDQNNLFSHETIKTIFRILLKRSIHVAKFWSSVPSESQYYQQENSNVKIQNLFPFYNDLSPSLFMIAQKALVSSPNNVSILPLLSILWLFKDISEKITTKLNMFVSNNSSQIDQEHLKLINNSQDFLFHIFSFLIKFLFGYRYRDLKQQINYQSQNNGKKLPPRIKSCIIRYYTLNLLTYLLSYLHNNKSIFSHYYYAKQKLEYLISWSNYSLSRTNRSSEDSDSLTDLYFLFSILKSKIKNMDQDLSHIIEVFFKDHFNGNISEKNKFFIYRVRKDINFRNSFIEVESDKHFGFEIVSSRYQLTLKSISILNYFGEYLCFYSLRELMNIEIFNHLTELVHNNFMIFLKYPKSFEDLKQPKTNNYTNFNVLMCVSLSLIFHSRLHEISLIDYYGTLYIPNTCKIFFYQDGFLSSLWKFVKNIYFSSNIFSETHSLEVLAQEPLKRMPYLNLLGLLIINSSFILRQTKVLEELSTQDYVLILNQDEKLIIMLIEWILKNYLIHNKISLSFLKSALKAMKPWKINSILIKAIKYLSKEPENIDSNQSNSINEISKFLLDENNSFNLSTFILYIQLKPFIFTKRDSSEEEFDSNEEQLRSILGVRFIINLDIIEKICETIQARIIQVSTFDSLLTQEMIAYSFWNFNKENLGIEASDLYLLGEVTKFIFKILSLILGCFETYIANLTYIESCILNRILSILKSIISLIPVSSQKISIYKFSTTLNKMMVMLLNLGSKNPENSIIINILEFFIQIYSSLSNEFKERIWNTILENTNKQLDKSSSELSHSHLYLLYKLTETAGFENQCLSQKNEQDLILICGKTLNIMINSQDIELCLIRYFAYIGFFMINSIENIHQKIKNDEIREVFNFENLQILIQNIIKKNHTSTFTEKIHYIPSLVSIWNSINYSTDFTEIIVELLVYFYSSRSNKSSLQNVIFFLDTVSSLRWFLLDKKVSFSSLRQDLHLDFETLSIRYFENEISKLEKEGVNDDIVLMNKPPNFTTFVGMIYLFFLDIFRVEKDLNLEEDTILEGTSNQLVYLRVYQLIHELIVLESFGDDQIQLEMVIKSNQNLLLIHKGISLKSFGSDSNAKERIAKESHELIMNNMRFLVGKRQFSVLIYTHINWIEDEIRNSIINFELECLEIDYYINLIDMLFEILIEIQGLRKEIQIEDEDDKAMIEKVTKVIFRIFKYQLYSQIYSHPSYFELFKNFTRDHKICENEDQIQIPDFSIILRHHKKLEIMSLNKLEELLEKTNEYNHQVFDLLVLSLLPYNYTYNLEYGNARNLVNTRLFKSWDILRNLVLNETRKKTELSLEIGKSSLIIKIKTFLNKYLEILKKLNQDDFSIVLPSSSVVTWFQALFEQEGREIIEQLENCLSDNELKQVEYEFSKWINMGDFYLPTGHQEISIELLSKLIIYQEDETKQGNSGKKEWKNICVASIKELEKEIKEILESIN</sequence>
<dbReference type="VEuPathDB" id="CryptoDB:Chro.80029"/>
<dbReference type="VEuPathDB" id="CryptoDB:Chro.80028"/>
<organism evidence="1">
    <name type="scientific">Cryptosporidium hominis</name>
    <dbReference type="NCBI Taxonomy" id="237895"/>
    <lineage>
        <taxon>Eukaryota</taxon>
        <taxon>Sar</taxon>
        <taxon>Alveolata</taxon>
        <taxon>Apicomplexa</taxon>
        <taxon>Conoidasida</taxon>
        <taxon>Coccidia</taxon>
        <taxon>Eucoccidiorida</taxon>
        <taxon>Eimeriorina</taxon>
        <taxon>Cryptosporidiidae</taxon>
        <taxon>Cryptosporidium</taxon>
    </lineage>
</organism>
<dbReference type="Proteomes" id="UP000199752">
    <property type="component" value="Chromosome 8"/>
</dbReference>
<evidence type="ECO:0000313" key="1">
    <source>
        <dbReference type="EMBL" id="CUV07562.1"/>
    </source>
</evidence>
<proteinExistence type="predicted"/>
<protein>
    <submittedName>
        <fullName evidence="1">Uncharacterized protein</fullName>
    </submittedName>
</protein>
<dbReference type="VEuPathDB" id="CryptoDB:GY17_00002760"/>
<reference evidence="1" key="1">
    <citation type="submission" date="2015-08" db="EMBL/GenBank/DDBJ databases">
        <authorList>
            <person name="Babu N.S."/>
            <person name="Beckwith C.J."/>
            <person name="Beseler K.G."/>
            <person name="Brison A."/>
            <person name="Carone J.V."/>
            <person name="Caskin T.P."/>
            <person name="Diamond M."/>
            <person name="Durham M.E."/>
            <person name="Foxe J.M."/>
            <person name="Go M."/>
            <person name="Henderson B.A."/>
            <person name="Jones I.B."/>
            <person name="McGettigan J.A."/>
            <person name="Micheletti S.J."/>
            <person name="Nasrallah M.E."/>
            <person name="Ortiz D."/>
            <person name="Piller C.R."/>
            <person name="Privatt S.R."/>
            <person name="Schneider S.L."/>
            <person name="Sharp S."/>
            <person name="Smith T.C."/>
            <person name="Stanton J.D."/>
            <person name="Ullery H.E."/>
            <person name="Wilson R.J."/>
            <person name="Serrano M.G."/>
            <person name="Buck G."/>
            <person name="Lee V."/>
            <person name="Wang Y."/>
            <person name="Carvalho R."/>
            <person name="Voegtly L."/>
            <person name="Shi R."/>
            <person name="Duckworth R."/>
            <person name="Johnson A."/>
            <person name="Loviza R."/>
            <person name="Walstead R."/>
            <person name="Shah Z."/>
            <person name="Kiflezghi M."/>
            <person name="Wade K."/>
            <person name="Ball S.L."/>
            <person name="Bradley K.W."/>
            <person name="Asai D.J."/>
            <person name="Bowman C.A."/>
            <person name="Russell D.A."/>
            <person name="Pope W.H."/>
            <person name="Jacobs-Sera D."/>
            <person name="Hendrix R.W."/>
            <person name="Hatfull G.F."/>
        </authorList>
    </citation>
    <scope>NUCLEOTIDE SEQUENCE [LARGE SCALE GENOMIC DNA]</scope>
</reference>
<gene>
    <name evidence="1" type="ORF">CHUDEA8_180</name>
</gene>
<dbReference type="VEuPathDB" id="CryptoDB:CHUDEA8_180"/>